<evidence type="ECO:0000313" key="12">
    <source>
        <dbReference type="EMBL" id="KPL87620.1"/>
    </source>
</evidence>
<dbReference type="PANTHER" id="PTHR47959:SF16">
    <property type="entry name" value="CRISPR-ASSOCIATED NUCLEASE_HELICASE CAS3-RELATED"/>
    <property type="match status" value="1"/>
</dbReference>
<keyword evidence="4" id="KW-0547">Nucleotide-binding</keyword>
<evidence type="ECO:0008006" key="15">
    <source>
        <dbReference type="Google" id="ProtNLM"/>
    </source>
</evidence>
<dbReference type="EMBL" id="BBZA01000004">
    <property type="protein sequence ID" value="GAP61676.1"/>
    <property type="molecule type" value="Genomic_DNA"/>
</dbReference>
<comment type="caution">
    <text evidence="11">The sequence shown here is derived from an EMBL/GenBank/DDBJ whole genome shotgun (WGS) entry which is preliminary data.</text>
</comment>
<feature type="domain" description="HD Cas3-type" evidence="10">
    <location>
        <begin position="628"/>
        <end position="861"/>
    </location>
</feature>
<dbReference type="SMART" id="SM00487">
    <property type="entry name" value="DEXDc"/>
    <property type="match status" value="1"/>
</dbReference>
<gene>
    <name evidence="11" type="ORF">ARMA_0099</name>
    <name evidence="12" type="ORF">SE16_08315</name>
</gene>
<dbReference type="InterPro" id="IPR006483">
    <property type="entry name" value="CRISPR-assoc_Cas3_HD"/>
</dbReference>
<evidence type="ECO:0000256" key="3">
    <source>
        <dbReference type="ARBA" id="ARBA00022723"/>
    </source>
</evidence>
<proteinExistence type="inferred from homology"/>
<dbReference type="OrthoDB" id="9810236at2"/>
<dbReference type="Gene3D" id="3.40.50.300">
    <property type="entry name" value="P-loop containing nucleotide triphosphate hydrolases"/>
    <property type="match status" value="2"/>
</dbReference>
<reference evidence="11 13" key="1">
    <citation type="journal article" date="2015" name="Genome Announc.">
        <title>Draft Genome Sequence of a Heterotrophic Facultative Anaerobic Thermophilic Bacterium, Ardenticatena maritima Strain 110ST.</title>
        <authorList>
            <person name="Kawaichi S."/>
            <person name="Yoshida T."/>
            <person name="Sako Y."/>
            <person name="Nakamura R."/>
        </authorList>
    </citation>
    <scope>NUCLEOTIDE SEQUENCE [LARGE SCALE GENOMIC DNA]</scope>
    <source>
        <strain evidence="11 13">110S</strain>
    </source>
</reference>
<dbReference type="GO" id="GO:0016787">
    <property type="term" value="F:hydrolase activity"/>
    <property type="evidence" value="ECO:0007669"/>
    <property type="project" value="UniProtKB-KW"/>
</dbReference>
<organism evidence="11 13">
    <name type="scientific">Ardenticatena maritima</name>
    <dbReference type="NCBI Taxonomy" id="872965"/>
    <lineage>
        <taxon>Bacteria</taxon>
        <taxon>Bacillati</taxon>
        <taxon>Chloroflexota</taxon>
        <taxon>Ardenticatenia</taxon>
        <taxon>Ardenticatenales</taxon>
        <taxon>Ardenticatenaceae</taxon>
        <taxon>Ardenticatena</taxon>
    </lineage>
</organism>
<accession>A0A0M8K741</accession>
<dbReference type="GO" id="GO:0005524">
    <property type="term" value="F:ATP binding"/>
    <property type="evidence" value="ECO:0007669"/>
    <property type="project" value="UniProtKB-KW"/>
</dbReference>
<dbReference type="InterPro" id="IPR011545">
    <property type="entry name" value="DEAD/DEAH_box_helicase_dom"/>
</dbReference>
<dbReference type="InterPro" id="IPR014001">
    <property type="entry name" value="Helicase_ATP-bd"/>
</dbReference>
<dbReference type="PROSITE" id="PS51643">
    <property type="entry name" value="HD_CAS3"/>
    <property type="match status" value="1"/>
</dbReference>
<dbReference type="Proteomes" id="UP000037784">
    <property type="component" value="Unassembled WGS sequence"/>
</dbReference>
<evidence type="ECO:0000256" key="4">
    <source>
        <dbReference type="ARBA" id="ARBA00022741"/>
    </source>
</evidence>
<dbReference type="RefSeq" id="WP_054491627.1">
    <property type="nucleotide sequence ID" value="NZ_BBZA01000004.1"/>
</dbReference>
<dbReference type="InterPro" id="IPR054712">
    <property type="entry name" value="Cas3-like_dom"/>
</dbReference>
<comment type="similarity">
    <text evidence="1">In the N-terminal section; belongs to the CRISPR-associated nuclease Cas3-HD family.</text>
</comment>
<dbReference type="GO" id="GO:0003724">
    <property type="term" value="F:RNA helicase activity"/>
    <property type="evidence" value="ECO:0007669"/>
    <property type="project" value="TreeGrafter"/>
</dbReference>
<dbReference type="Pfam" id="PF22590">
    <property type="entry name" value="Cas3-like_C_2"/>
    <property type="match status" value="1"/>
</dbReference>
<dbReference type="InParanoid" id="A0A0M8K741"/>
<dbReference type="SUPFAM" id="SSF52540">
    <property type="entry name" value="P-loop containing nucleoside triphosphate hydrolases"/>
    <property type="match status" value="1"/>
</dbReference>
<dbReference type="PANTHER" id="PTHR47959">
    <property type="entry name" value="ATP-DEPENDENT RNA HELICASE RHLE-RELATED"/>
    <property type="match status" value="1"/>
</dbReference>
<keyword evidence="6" id="KW-0347">Helicase</keyword>
<evidence type="ECO:0000313" key="13">
    <source>
        <dbReference type="Proteomes" id="UP000037784"/>
    </source>
</evidence>
<evidence type="ECO:0000256" key="8">
    <source>
        <dbReference type="ARBA" id="ARBA00023118"/>
    </source>
</evidence>
<dbReference type="InterPro" id="IPR027417">
    <property type="entry name" value="P-loop_NTPase"/>
</dbReference>
<dbReference type="InterPro" id="IPR050079">
    <property type="entry name" value="DEAD_box_RNA_helicase"/>
</dbReference>
<comment type="similarity">
    <text evidence="2">In the central section; belongs to the CRISPR-associated helicase Cas3 family.</text>
</comment>
<dbReference type="PROSITE" id="PS51192">
    <property type="entry name" value="HELICASE_ATP_BIND_1"/>
    <property type="match status" value="1"/>
</dbReference>
<reference evidence="12 14" key="2">
    <citation type="submission" date="2015-07" db="EMBL/GenBank/DDBJ databases">
        <title>Whole genome sequence of Ardenticatena maritima DSM 23922.</title>
        <authorList>
            <person name="Hemp J."/>
            <person name="Ward L.M."/>
            <person name="Pace L.A."/>
            <person name="Fischer W.W."/>
        </authorList>
    </citation>
    <scope>NUCLEOTIDE SEQUENCE [LARGE SCALE GENOMIC DNA]</scope>
    <source>
        <strain evidence="12 14">110S</strain>
    </source>
</reference>
<evidence type="ECO:0000256" key="1">
    <source>
        <dbReference type="ARBA" id="ARBA00006847"/>
    </source>
</evidence>
<evidence type="ECO:0000256" key="6">
    <source>
        <dbReference type="ARBA" id="ARBA00022806"/>
    </source>
</evidence>
<keyword evidence="3" id="KW-0479">Metal-binding</keyword>
<protein>
    <recommendedName>
        <fullName evidence="15">CRISPR-associated helicase Cas3</fullName>
    </recommendedName>
</protein>
<dbReference type="Proteomes" id="UP000050502">
    <property type="component" value="Unassembled WGS sequence"/>
</dbReference>
<evidence type="ECO:0000259" key="10">
    <source>
        <dbReference type="PROSITE" id="PS51643"/>
    </source>
</evidence>
<dbReference type="Pfam" id="PF18019">
    <property type="entry name" value="Cas3_HD"/>
    <property type="match status" value="1"/>
</dbReference>
<keyword evidence="7" id="KW-0067">ATP-binding</keyword>
<dbReference type="GO" id="GO:0005829">
    <property type="term" value="C:cytosol"/>
    <property type="evidence" value="ECO:0007669"/>
    <property type="project" value="TreeGrafter"/>
</dbReference>
<dbReference type="GO" id="GO:0046872">
    <property type="term" value="F:metal ion binding"/>
    <property type="evidence" value="ECO:0007669"/>
    <property type="project" value="UniProtKB-KW"/>
</dbReference>
<feature type="domain" description="Helicase ATP-binding" evidence="9">
    <location>
        <begin position="11"/>
        <end position="193"/>
    </location>
</feature>
<dbReference type="Pfam" id="PF00270">
    <property type="entry name" value="DEAD"/>
    <property type="match status" value="1"/>
</dbReference>
<dbReference type="GO" id="GO:0003676">
    <property type="term" value="F:nucleic acid binding"/>
    <property type="evidence" value="ECO:0007669"/>
    <property type="project" value="InterPro"/>
</dbReference>
<evidence type="ECO:0000313" key="11">
    <source>
        <dbReference type="EMBL" id="GAP61676.1"/>
    </source>
</evidence>
<evidence type="ECO:0000313" key="14">
    <source>
        <dbReference type="Proteomes" id="UP000050502"/>
    </source>
</evidence>
<evidence type="ECO:0000256" key="2">
    <source>
        <dbReference type="ARBA" id="ARBA00009046"/>
    </source>
</evidence>
<keyword evidence="5" id="KW-0378">Hydrolase</keyword>
<reference evidence="13" key="3">
    <citation type="submission" date="2015-08" db="EMBL/GenBank/DDBJ databases">
        <title>Draft Genome Sequence of a Heterotrophic Facultative Anaerobic Bacterium Ardenticatena maritima Strain 110S.</title>
        <authorList>
            <person name="Kawaichi S."/>
            <person name="Yoshida T."/>
            <person name="Sako Y."/>
            <person name="Nakamura R."/>
        </authorList>
    </citation>
    <scope>NUCLEOTIDE SEQUENCE [LARGE SCALE GENOMIC DNA]</scope>
    <source>
        <strain evidence="13">110S</strain>
    </source>
</reference>
<keyword evidence="13" id="KW-1185">Reference proteome</keyword>
<name>A0A0M8K741_9CHLR</name>
<sequence length="866" mass="98428">MKLYPYQIQVAQLLRNGTSVLLQAPTGAGKTLAALWPFLEAWDRDDPEMFPRQAIYTVPMRVLANQFLTETRRLVQRLRTPTLPHITIQTGEQPLDPEFRGDIIFTTLDQTLSSLLGVPYSLSTTRSNLNVGAVLGSYLVFDEFHLFPYEASLTVLQLLRQIGRITPFVLMTATFSSTLLQQIATLLRDSGVTVETVVVSPEEARAIATRDQQKERRFYIADTPLIDLENGTHQAQNILGHHHQRSLVVVNTVGRAQSMYEALLNAGAQGIPFSSLVTDEEYEEALRASLQKEEKGQKTSENPWLPLVERVREHLLQHAEAPWVMLLHSRFESKHRRFKEELLRMLWGPKSTEAQQPSIIVIATQVVEVGLDISAEVLHTESAPAAAVLQRAGRCARYPGEKGRVYVYPAPPQANGMPNFKPYDQTTVERETCERSWAALQKYHGQVVDFPEEQAIIDEAHTKQDEALLNDIDQKEGEIWRGICDALDLGITATRTQLIRNTISSRTIIVYDAPDESEEPPFGREGFSIHIGSLHASLGELRTLQNTLGLEWALRRLEVREGKDDNEALYFWLPVNTNEDLQGAFFLAVHPHLAAYDAERGFRLGVASNGNYESSITFRPLREQPDYGAYQLECYHEHIEGMVKVLKMGPWEKRFAWSARRLAEVLGISKEAVWQMLYLTIALHDVGKLQKDWQKWAWIYQKRIGQPLYENHCLVAHTWSDGSETHKQIARSVRPKRPPHAAEGAVASWPLLYQQLDNSQGRGWLARIVCTAIARHHAARASNVSPFCMHPRAPQAVHTAMKAIGKWGESVDETKLLLRHSAPRLEDYLIDPPDERASDDVWWDWWAYFLLVRTLRLTDGLSQERR</sequence>
<evidence type="ECO:0000256" key="5">
    <source>
        <dbReference type="ARBA" id="ARBA00022801"/>
    </source>
</evidence>
<dbReference type="InterPro" id="IPR038257">
    <property type="entry name" value="CRISPR-assoc_Cas3_HD_sf"/>
</dbReference>
<dbReference type="GO" id="GO:0051607">
    <property type="term" value="P:defense response to virus"/>
    <property type="evidence" value="ECO:0007669"/>
    <property type="project" value="UniProtKB-KW"/>
</dbReference>
<evidence type="ECO:0000259" key="9">
    <source>
        <dbReference type="PROSITE" id="PS51192"/>
    </source>
</evidence>
<keyword evidence="8" id="KW-0051">Antiviral defense</keyword>
<dbReference type="AlphaFoldDB" id="A0A0M8K741"/>
<dbReference type="Gene3D" id="1.10.3210.30">
    <property type="match status" value="1"/>
</dbReference>
<evidence type="ECO:0000256" key="7">
    <source>
        <dbReference type="ARBA" id="ARBA00022840"/>
    </source>
</evidence>
<dbReference type="STRING" id="872965.SE16_08315"/>
<dbReference type="PATRIC" id="fig|872965.6.peg.1704"/>
<dbReference type="EMBL" id="LGKN01000005">
    <property type="protein sequence ID" value="KPL87620.1"/>
    <property type="molecule type" value="Genomic_DNA"/>
</dbReference>